<feature type="coiled-coil region" evidence="1">
    <location>
        <begin position="27"/>
        <end position="99"/>
    </location>
</feature>
<evidence type="ECO:0000313" key="3">
    <source>
        <dbReference type="EMBL" id="SFQ82915.1"/>
    </source>
</evidence>
<dbReference type="AlphaFoldDB" id="A0A1I6BPR3"/>
<keyword evidence="1" id="KW-0175">Coiled coil</keyword>
<sequence>MAEQRKSPAAPVPTPLHLLQGLTRTLNEHLAEACQRAEEDAQKVLDKLAQKRARLDEKTAQAEARLAEARASGGSTDKLEKLDGKLSELREQLAVVAQAHDEAQSYARQLNSDVRQTLRLAKGLARIDAQAGQAIEKRNNPTATTEKRPSSRRSRGRRNNDSEPTPEL</sequence>
<feature type="region of interest" description="Disordered" evidence="2">
    <location>
        <begin position="129"/>
        <end position="168"/>
    </location>
</feature>
<dbReference type="EMBL" id="FOYD01000005">
    <property type="protein sequence ID" value="SFQ82915.1"/>
    <property type="molecule type" value="Genomic_DNA"/>
</dbReference>
<name>A0A1I6BPR3_9GAMM</name>
<dbReference type="Proteomes" id="UP000242815">
    <property type="component" value="Unassembled WGS sequence"/>
</dbReference>
<accession>A0A1I6BPR3</accession>
<gene>
    <name evidence="3" type="ORF">SAMN05216578_105132</name>
</gene>
<feature type="compositionally biased region" description="Basic and acidic residues" evidence="2">
    <location>
        <begin position="135"/>
        <end position="149"/>
    </location>
</feature>
<reference evidence="3 4" key="1">
    <citation type="submission" date="2016-10" db="EMBL/GenBank/DDBJ databases">
        <authorList>
            <person name="de Groot N.N."/>
        </authorList>
    </citation>
    <scope>NUCLEOTIDE SEQUENCE [LARGE SCALE GENOMIC DNA]</scope>
    <source>
        <strain evidence="3 4">JCM 18415</strain>
    </source>
</reference>
<dbReference type="STRING" id="1002526.SAMN05216578_105132"/>
<proteinExistence type="predicted"/>
<evidence type="ECO:0000313" key="4">
    <source>
        <dbReference type="Proteomes" id="UP000242815"/>
    </source>
</evidence>
<protein>
    <submittedName>
        <fullName evidence="3">Uncharacterized protein</fullName>
    </submittedName>
</protein>
<evidence type="ECO:0000256" key="2">
    <source>
        <dbReference type="SAM" id="MobiDB-lite"/>
    </source>
</evidence>
<dbReference type="RefSeq" id="WP_090538822.1">
    <property type="nucleotide sequence ID" value="NZ_FOYD01000005.1"/>
</dbReference>
<dbReference type="OrthoDB" id="6894071at2"/>
<organism evidence="3 4">
    <name type="scientific">Halopseudomonas formosensis</name>
    <dbReference type="NCBI Taxonomy" id="1002526"/>
    <lineage>
        <taxon>Bacteria</taxon>
        <taxon>Pseudomonadati</taxon>
        <taxon>Pseudomonadota</taxon>
        <taxon>Gammaproteobacteria</taxon>
        <taxon>Pseudomonadales</taxon>
        <taxon>Pseudomonadaceae</taxon>
        <taxon>Halopseudomonas</taxon>
    </lineage>
</organism>
<evidence type="ECO:0000256" key="1">
    <source>
        <dbReference type="SAM" id="Coils"/>
    </source>
</evidence>